<keyword evidence="3" id="KW-1185">Reference proteome</keyword>
<comment type="caution">
    <text evidence="2">The sequence shown here is derived from an EMBL/GenBank/DDBJ whole genome shotgun (WGS) entry which is preliminary data.</text>
</comment>
<organism evidence="2 3">
    <name type="scientific">Natronosalvus hydrolyticus</name>
    <dbReference type="NCBI Taxonomy" id="2979988"/>
    <lineage>
        <taxon>Archaea</taxon>
        <taxon>Methanobacteriati</taxon>
        <taxon>Methanobacteriota</taxon>
        <taxon>Stenosarchaea group</taxon>
        <taxon>Halobacteria</taxon>
        <taxon>Halobacteriales</taxon>
        <taxon>Natrialbaceae</taxon>
        <taxon>Natronosalvus</taxon>
    </lineage>
</organism>
<reference evidence="2 3" key="1">
    <citation type="submission" date="2022-09" db="EMBL/GenBank/DDBJ databases">
        <title>Enrichment on poylsaccharides allowed isolation of novel metabolic and taxonomic groups of Haloarchaea.</title>
        <authorList>
            <person name="Sorokin D.Y."/>
            <person name="Elcheninov A.G."/>
            <person name="Khizhniak T.V."/>
            <person name="Kolganova T.V."/>
            <person name="Kublanov I.V."/>
        </authorList>
    </citation>
    <scope>NUCLEOTIDE SEQUENCE [LARGE SCALE GENOMIC DNA]</scope>
    <source>
        <strain evidence="2 3">AArc-curdl1</strain>
    </source>
</reference>
<dbReference type="EMBL" id="JAOPJZ010000029">
    <property type="protein sequence ID" value="MCU4754086.1"/>
    <property type="molecule type" value="Genomic_DNA"/>
</dbReference>
<protein>
    <submittedName>
        <fullName evidence="2">Uncharacterized protein</fullName>
    </submittedName>
</protein>
<feature type="region of interest" description="Disordered" evidence="1">
    <location>
        <begin position="28"/>
        <end position="55"/>
    </location>
</feature>
<dbReference type="PROSITE" id="PS51318">
    <property type="entry name" value="TAT"/>
    <property type="match status" value="1"/>
</dbReference>
<dbReference type="AlphaFoldDB" id="A0AAP2ZBG2"/>
<evidence type="ECO:0000313" key="3">
    <source>
        <dbReference type="Proteomes" id="UP001321047"/>
    </source>
</evidence>
<evidence type="ECO:0000256" key="1">
    <source>
        <dbReference type="SAM" id="MobiDB-lite"/>
    </source>
</evidence>
<dbReference type="Proteomes" id="UP001321047">
    <property type="component" value="Unassembled WGS sequence"/>
</dbReference>
<proteinExistence type="predicted"/>
<dbReference type="InterPro" id="IPR006311">
    <property type="entry name" value="TAT_signal"/>
</dbReference>
<name>A0AAP2ZBG2_9EURY</name>
<evidence type="ECO:0000313" key="2">
    <source>
        <dbReference type="EMBL" id="MCU4754086.1"/>
    </source>
</evidence>
<sequence length="147" mass="16182">MARQPPTTRRTALGTLATLVTGLGFAGATGATRDDTESPDAKASGHAPSTTSDQLAIDIEDHLPATPYETYIGTVDRIVDGRHVVILLEEGRQTVDQLVVDRERLPNVAERDHLLVLVNEGEFVAAWPLPDTVVRTIRDHRSFRDRY</sequence>
<accession>A0AAP2ZBG2</accession>
<dbReference type="RefSeq" id="WP_342810392.1">
    <property type="nucleotide sequence ID" value="NZ_JAOPJZ010000029.1"/>
</dbReference>
<gene>
    <name evidence="2" type="ORF">OB919_19235</name>
</gene>